<evidence type="ECO:0000256" key="1">
    <source>
        <dbReference type="ARBA" id="ARBA00006336"/>
    </source>
</evidence>
<evidence type="ECO:0000313" key="5">
    <source>
        <dbReference type="Proteomes" id="UP000199159"/>
    </source>
</evidence>
<dbReference type="STRING" id="930152.SAMN05216565_11199"/>
<reference evidence="5" key="1">
    <citation type="submission" date="2016-10" db="EMBL/GenBank/DDBJ databases">
        <authorList>
            <person name="Varghese N."/>
            <person name="Submissions S."/>
        </authorList>
    </citation>
    <scope>NUCLEOTIDE SEQUENCE [LARGE SCALE GENOMIC DNA]</scope>
    <source>
        <strain evidence="5">IBRC-M10078</strain>
    </source>
</reference>
<proteinExistence type="inferred from homology"/>
<evidence type="ECO:0000259" key="3">
    <source>
        <dbReference type="Pfam" id="PF00857"/>
    </source>
</evidence>
<dbReference type="PANTHER" id="PTHR43540:SF10">
    <property type="entry name" value="ISOCHORISMATASE"/>
    <property type="match status" value="1"/>
</dbReference>
<dbReference type="RefSeq" id="WP_090857645.1">
    <property type="nucleotide sequence ID" value="NZ_FNJU01000011.1"/>
</dbReference>
<dbReference type="InterPro" id="IPR036380">
    <property type="entry name" value="Isochorismatase-like_sf"/>
</dbReference>
<evidence type="ECO:0000256" key="2">
    <source>
        <dbReference type="ARBA" id="ARBA00022801"/>
    </source>
</evidence>
<dbReference type="GO" id="GO:0016787">
    <property type="term" value="F:hydrolase activity"/>
    <property type="evidence" value="ECO:0007669"/>
    <property type="project" value="UniProtKB-KW"/>
</dbReference>
<sequence length="179" mass="20498">MSRDALLIIDMSNDFVSDEGNLTVGKPAQVIVPNILEAANQFLENGDVVAICMDNHKEDDPHFELWPAHNVEGTWGQKLFNELEEWYEKNKHHENVVYIGKPEYDAFYNTGLDDELRKRDVAKVHLTGVCTDICNFLTAYGAYVRGYKTVAHQDKMATFTDQHDTFIKHMSTVFKTEIV</sequence>
<name>A0A1H0WH19_9BACI</name>
<evidence type="ECO:0000313" key="4">
    <source>
        <dbReference type="EMBL" id="SDP90024.1"/>
    </source>
</evidence>
<accession>A0A1H0WH19</accession>
<dbReference type="AlphaFoldDB" id="A0A1H0WH19"/>
<organism evidence="4 5">
    <name type="scientific">Litchfieldia salsa</name>
    <dbReference type="NCBI Taxonomy" id="930152"/>
    <lineage>
        <taxon>Bacteria</taxon>
        <taxon>Bacillati</taxon>
        <taxon>Bacillota</taxon>
        <taxon>Bacilli</taxon>
        <taxon>Bacillales</taxon>
        <taxon>Bacillaceae</taxon>
        <taxon>Litchfieldia</taxon>
    </lineage>
</organism>
<comment type="similarity">
    <text evidence="1">Belongs to the isochorismatase family.</text>
</comment>
<gene>
    <name evidence="4" type="ORF">SAMN05216565_11199</name>
</gene>
<dbReference type="InterPro" id="IPR050272">
    <property type="entry name" value="Isochorismatase-like_hydrls"/>
</dbReference>
<dbReference type="EMBL" id="FNJU01000011">
    <property type="protein sequence ID" value="SDP90024.1"/>
    <property type="molecule type" value="Genomic_DNA"/>
</dbReference>
<dbReference type="PANTHER" id="PTHR43540">
    <property type="entry name" value="PEROXYUREIDOACRYLATE/UREIDOACRYLATE AMIDOHYDROLASE-RELATED"/>
    <property type="match status" value="1"/>
</dbReference>
<dbReference type="OrthoDB" id="9796485at2"/>
<feature type="domain" description="Isochorismatase-like" evidence="3">
    <location>
        <begin position="5"/>
        <end position="174"/>
    </location>
</feature>
<protein>
    <submittedName>
        <fullName evidence="4">Nicotinamidase-related amidase</fullName>
    </submittedName>
</protein>
<dbReference type="SUPFAM" id="SSF52499">
    <property type="entry name" value="Isochorismatase-like hydrolases"/>
    <property type="match status" value="1"/>
</dbReference>
<dbReference type="Proteomes" id="UP000199159">
    <property type="component" value="Unassembled WGS sequence"/>
</dbReference>
<dbReference type="Gene3D" id="3.40.50.850">
    <property type="entry name" value="Isochorismatase-like"/>
    <property type="match status" value="1"/>
</dbReference>
<dbReference type="CDD" id="cd00431">
    <property type="entry name" value="cysteine_hydrolases"/>
    <property type="match status" value="1"/>
</dbReference>
<dbReference type="InterPro" id="IPR000868">
    <property type="entry name" value="Isochorismatase-like_dom"/>
</dbReference>
<dbReference type="Pfam" id="PF00857">
    <property type="entry name" value="Isochorismatase"/>
    <property type="match status" value="1"/>
</dbReference>
<keyword evidence="5" id="KW-1185">Reference proteome</keyword>
<keyword evidence="2" id="KW-0378">Hydrolase</keyword>